<keyword evidence="3" id="KW-1185">Reference proteome</keyword>
<name>A0A317ZIR5_9BACT</name>
<comment type="caution">
    <text evidence="2">The sequence shown here is derived from an EMBL/GenBank/DDBJ whole genome shotgun (WGS) entry which is preliminary data.</text>
</comment>
<organism evidence="2 3">
    <name type="scientific">Coraliomargarita sinensis</name>
    <dbReference type="NCBI Taxonomy" id="2174842"/>
    <lineage>
        <taxon>Bacteria</taxon>
        <taxon>Pseudomonadati</taxon>
        <taxon>Verrucomicrobiota</taxon>
        <taxon>Opitutia</taxon>
        <taxon>Puniceicoccales</taxon>
        <taxon>Coraliomargaritaceae</taxon>
        <taxon>Coraliomargarita</taxon>
    </lineage>
</organism>
<dbReference type="InParanoid" id="A0A317ZIR5"/>
<dbReference type="RefSeq" id="WP_110131484.1">
    <property type="nucleotide sequence ID" value="NZ_QHJQ01000007.1"/>
</dbReference>
<feature type="transmembrane region" description="Helical" evidence="1">
    <location>
        <begin position="108"/>
        <end position="128"/>
    </location>
</feature>
<feature type="transmembrane region" description="Helical" evidence="1">
    <location>
        <begin position="12"/>
        <end position="33"/>
    </location>
</feature>
<dbReference type="EMBL" id="QHJQ01000007">
    <property type="protein sequence ID" value="PXA03788.1"/>
    <property type="molecule type" value="Genomic_DNA"/>
</dbReference>
<evidence type="ECO:0000256" key="1">
    <source>
        <dbReference type="SAM" id="Phobius"/>
    </source>
</evidence>
<keyword evidence="1" id="KW-0812">Transmembrane</keyword>
<dbReference type="OrthoDB" id="9905288at2"/>
<feature type="transmembrane region" description="Helical" evidence="1">
    <location>
        <begin position="81"/>
        <end position="102"/>
    </location>
</feature>
<keyword evidence="1" id="KW-1133">Transmembrane helix</keyword>
<protein>
    <submittedName>
        <fullName evidence="2">Uncharacterized protein</fullName>
    </submittedName>
</protein>
<gene>
    <name evidence="2" type="ORF">DDZ13_10910</name>
</gene>
<keyword evidence="1" id="KW-0472">Membrane</keyword>
<feature type="transmembrane region" description="Helical" evidence="1">
    <location>
        <begin position="49"/>
        <end position="69"/>
    </location>
</feature>
<evidence type="ECO:0000313" key="3">
    <source>
        <dbReference type="Proteomes" id="UP000247099"/>
    </source>
</evidence>
<reference evidence="2 3" key="1">
    <citation type="submission" date="2018-05" db="EMBL/GenBank/DDBJ databases">
        <title>Coraliomargarita sinensis sp. nov., isolated from a marine solar saltern.</title>
        <authorList>
            <person name="Zhou L.Y."/>
        </authorList>
    </citation>
    <scope>NUCLEOTIDE SEQUENCE [LARGE SCALE GENOMIC DNA]</scope>
    <source>
        <strain evidence="2 3">WN38</strain>
    </source>
</reference>
<proteinExistence type="predicted"/>
<evidence type="ECO:0000313" key="2">
    <source>
        <dbReference type="EMBL" id="PXA03788.1"/>
    </source>
</evidence>
<sequence>MPNTDLKKEQPVPVVWIIWFAILQGALVIQWVIGEGIPEGENAAESMDAWLWLIVFIPIILAIAIRWLIIPKLDKLEAKMTAMIAGLALAEAPIMLSLFLMLPDYPQNQIAVLMVGVVAIFQFAPFYAKRNAGGVSRSERSDKTGL</sequence>
<accession>A0A317ZIR5</accession>
<dbReference type="AlphaFoldDB" id="A0A317ZIR5"/>
<dbReference type="Proteomes" id="UP000247099">
    <property type="component" value="Unassembled WGS sequence"/>
</dbReference>